<feature type="transmembrane region" description="Helical" evidence="1">
    <location>
        <begin position="60"/>
        <end position="77"/>
    </location>
</feature>
<organism evidence="2 3">
    <name type="scientific">Propionimicrobium lymphophilum ACS-093-V-SCH5</name>
    <dbReference type="NCBI Taxonomy" id="883161"/>
    <lineage>
        <taxon>Bacteria</taxon>
        <taxon>Bacillati</taxon>
        <taxon>Actinomycetota</taxon>
        <taxon>Actinomycetes</taxon>
        <taxon>Propionibacteriales</taxon>
        <taxon>Propionibacteriaceae</taxon>
        <taxon>Propionimicrobium</taxon>
    </lineage>
</organism>
<feature type="transmembrane region" description="Helical" evidence="1">
    <location>
        <begin position="134"/>
        <end position="154"/>
    </location>
</feature>
<dbReference type="STRING" id="883161.HMPREF9306_01888"/>
<dbReference type="Proteomes" id="UP000014417">
    <property type="component" value="Unassembled WGS sequence"/>
</dbReference>
<comment type="caution">
    <text evidence="2">The sequence shown here is derived from an EMBL/GenBank/DDBJ whole genome shotgun (WGS) entry which is preliminary data.</text>
</comment>
<name>S2WX53_9ACTN</name>
<dbReference type="HOGENOM" id="CLU_1302754_0_0_11"/>
<protein>
    <submittedName>
        <fullName evidence="2">Uncharacterized protein</fullName>
    </submittedName>
</protein>
<feature type="transmembrane region" description="Helical" evidence="1">
    <location>
        <begin position="166"/>
        <end position="185"/>
    </location>
</feature>
<sequence length="200" mass="20928">MAQDQKAGETVHTSARKGLANSVLGTRNLMMVAALSVVGLILLIPLNYIAPAFGASPKSVWIGCSMMGLWVIPYLLPSTVVRRPGATMVASLIMGVISIFTTPAGPSAVIGNLIGGAFIELPLAFTLYKRWNNWMFMICAGLFGTLNGMMYLALLSSITSAKMNSLIVVTSIVSALLGGLATIGITKLLNRAGVGVANRA</sequence>
<accession>S2WX53</accession>
<dbReference type="PATRIC" id="fig|883161.3.peg.1875"/>
<keyword evidence="1" id="KW-1133">Transmembrane helix</keyword>
<keyword evidence="1" id="KW-0472">Membrane</keyword>
<feature type="transmembrane region" description="Helical" evidence="1">
    <location>
        <begin position="89"/>
        <end position="114"/>
    </location>
</feature>
<dbReference type="AlphaFoldDB" id="S2WX53"/>
<keyword evidence="3" id="KW-1185">Reference proteome</keyword>
<reference evidence="2 3" key="1">
    <citation type="submission" date="2013-04" db="EMBL/GenBank/DDBJ databases">
        <title>The Genome Sequence of Propionimicrobium lymphophilum ACS-093-V-SCH5.</title>
        <authorList>
            <consortium name="The Broad Institute Genomics Platform"/>
            <person name="Earl A."/>
            <person name="Ward D."/>
            <person name="Feldgarden M."/>
            <person name="Gevers D."/>
            <person name="Saerens B."/>
            <person name="Vaneechoutte M."/>
            <person name="Walker B."/>
            <person name="Young S."/>
            <person name="Zeng Q."/>
            <person name="Gargeya S."/>
            <person name="Fitzgerald M."/>
            <person name="Haas B."/>
            <person name="Abouelleil A."/>
            <person name="Allen A.W."/>
            <person name="Alvarado L."/>
            <person name="Arachchi H.M."/>
            <person name="Berlin A.M."/>
            <person name="Chapman S.B."/>
            <person name="Gainer-Dewar J."/>
            <person name="Goldberg J."/>
            <person name="Griggs A."/>
            <person name="Gujja S."/>
            <person name="Hansen M."/>
            <person name="Howarth C."/>
            <person name="Imamovic A."/>
            <person name="Ireland A."/>
            <person name="Larimer J."/>
            <person name="McCowan C."/>
            <person name="Murphy C."/>
            <person name="Pearson M."/>
            <person name="Poon T.W."/>
            <person name="Priest M."/>
            <person name="Roberts A."/>
            <person name="Saif S."/>
            <person name="Shea T."/>
            <person name="Sisk P."/>
            <person name="Sykes S."/>
            <person name="Wortman J."/>
            <person name="Nusbaum C."/>
            <person name="Birren B."/>
        </authorList>
    </citation>
    <scope>NUCLEOTIDE SEQUENCE [LARGE SCALE GENOMIC DNA]</scope>
    <source>
        <strain evidence="2 3">ACS-093-V-SCH5</strain>
    </source>
</reference>
<keyword evidence="1" id="KW-0812">Transmembrane</keyword>
<dbReference type="InterPro" id="IPR017195">
    <property type="entry name" value="ABC_thiamin-permease_prd"/>
</dbReference>
<proteinExistence type="predicted"/>
<dbReference type="EMBL" id="AGZR01000009">
    <property type="protein sequence ID" value="EPD32319.1"/>
    <property type="molecule type" value="Genomic_DNA"/>
</dbReference>
<gene>
    <name evidence="2" type="ORF">HMPREF9306_01888</name>
</gene>
<evidence type="ECO:0000256" key="1">
    <source>
        <dbReference type="SAM" id="Phobius"/>
    </source>
</evidence>
<evidence type="ECO:0000313" key="2">
    <source>
        <dbReference type="EMBL" id="EPD32319.1"/>
    </source>
</evidence>
<evidence type="ECO:0000313" key="3">
    <source>
        <dbReference type="Proteomes" id="UP000014417"/>
    </source>
</evidence>
<dbReference type="RefSeq" id="WP_016456694.1">
    <property type="nucleotide sequence ID" value="NZ_KE150269.1"/>
</dbReference>
<feature type="transmembrane region" description="Helical" evidence="1">
    <location>
        <begin position="29"/>
        <end position="48"/>
    </location>
</feature>
<dbReference type="Pfam" id="PF09819">
    <property type="entry name" value="ABC_cobalt"/>
    <property type="match status" value="1"/>
</dbReference>